<dbReference type="AlphaFoldDB" id="A0AAD6SK26"/>
<dbReference type="EMBL" id="JARJCM010000114">
    <property type="protein sequence ID" value="KAJ7028286.1"/>
    <property type="molecule type" value="Genomic_DNA"/>
</dbReference>
<proteinExistence type="predicted"/>
<keyword evidence="3" id="KW-1185">Reference proteome</keyword>
<evidence type="ECO:0000313" key="3">
    <source>
        <dbReference type="Proteomes" id="UP001218188"/>
    </source>
</evidence>
<sequence length="304" mass="33573">MVLSRIVTMHARTHPARVHSTPAVAVNPPDSVSLGIPDHCRTSPRGPSTMQARPRPRPEIDHRERTRPSPAHPLGNVSAAPSAYQHCTYSISRNARTPHWQPPTRCVLLRILSPHPHPTSHPTQHPDSQPDSHTTRLVVSPHKHGQKNAMEKETEARVCTYHRPAHQSTSLSHLRARPHPHPAPASLGRSTRPFTPTASRSSPRRTSAARWTLPHARPSPRTRDSPKQHVDLTPAHLAHRAPCTAHLLPLRASYSHTDPLAPCFLRLAPSSLTPPISGARGRSSSRSRWGWNARVRGRCGAGRT</sequence>
<protein>
    <submittedName>
        <fullName evidence="2">Uncharacterized protein</fullName>
    </submittedName>
</protein>
<comment type="caution">
    <text evidence="2">The sequence shown here is derived from an EMBL/GenBank/DDBJ whole genome shotgun (WGS) entry which is preliminary data.</text>
</comment>
<organism evidence="2 3">
    <name type="scientific">Mycena alexandri</name>
    <dbReference type="NCBI Taxonomy" id="1745969"/>
    <lineage>
        <taxon>Eukaryota</taxon>
        <taxon>Fungi</taxon>
        <taxon>Dikarya</taxon>
        <taxon>Basidiomycota</taxon>
        <taxon>Agaricomycotina</taxon>
        <taxon>Agaricomycetes</taxon>
        <taxon>Agaricomycetidae</taxon>
        <taxon>Agaricales</taxon>
        <taxon>Marasmiineae</taxon>
        <taxon>Mycenaceae</taxon>
        <taxon>Mycena</taxon>
    </lineage>
</organism>
<accession>A0AAD6SK26</accession>
<feature type="region of interest" description="Disordered" evidence="1">
    <location>
        <begin position="21"/>
        <end position="79"/>
    </location>
</feature>
<feature type="compositionally biased region" description="Low complexity" evidence="1">
    <location>
        <begin position="184"/>
        <end position="212"/>
    </location>
</feature>
<reference evidence="2" key="1">
    <citation type="submission" date="2023-03" db="EMBL/GenBank/DDBJ databases">
        <title>Massive genome expansion in bonnet fungi (Mycena s.s.) driven by repeated elements and novel gene families across ecological guilds.</title>
        <authorList>
            <consortium name="Lawrence Berkeley National Laboratory"/>
            <person name="Harder C.B."/>
            <person name="Miyauchi S."/>
            <person name="Viragh M."/>
            <person name="Kuo A."/>
            <person name="Thoen E."/>
            <person name="Andreopoulos B."/>
            <person name="Lu D."/>
            <person name="Skrede I."/>
            <person name="Drula E."/>
            <person name="Henrissat B."/>
            <person name="Morin E."/>
            <person name="Kohler A."/>
            <person name="Barry K."/>
            <person name="LaButti K."/>
            <person name="Morin E."/>
            <person name="Salamov A."/>
            <person name="Lipzen A."/>
            <person name="Mereny Z."/>
            <person name="Hegedus B."/>
            <person name="Baldrian P."/>
            <person name="Stursova M."/>
            <person name="Weitz H."/>
            <person name="Taylor A."/>
            <person name="Grigoriev I.V."/>
            <person name="Nagy L.G."/>
            <person name="Martin F."/>
            <person name="Kauserud H."/>
        </authorList>
    </citation>
    <scope>NUCLEOTIDE SEQUENCE</scope>
    <source>
        <strain evidence="2">CBHHK200</strain>
    </source>
</reference>
<feature type="compositionally biased region" description="Basic and acidic residues" evidence="1">
    <location>
        <begin position="56"/>
        <end position="67"/>
    </location>
</feature>
<feature type="region of interest" description="Disordered" evidence="1">
    <location>
        <begin position="113"/>
        <end position="228"/>
    </location>
</feature>
<evidence type="ECO:0000313" key="2">
    <source>
        <dbReference type="EMBL" id="KAJ7028286.1"/>
    </source>
</evidence>
<gene>
    <name evidence="2" type="ORF">C8F04DRAFT_1291547</name>
</gene>
<evidence type="ECO:0000256" key="1">
    <source>
        <dbReference type="SAM" id="MobiDB-lite"/>
    </source>
</evidence>
<name>A0AAD6SK26_9AGAR</name>
<dbReference type="Proteomes" id="UP001218188">
    <property type="component" value="Unassembled WGS sequence"/>
</dbReference>